<dbReference type="InterPro" id="IPR051599">
    <property type="entry name" value="Cell_Envelope_Assoc"/>
</dbReference>
<dbReference type="PANTHER" id="PTHR30336:SF4">
    <property type="entry name" value="ENVELOPE BIOGENESIS FACTOR ELYC"/>
    <property type="match status" value="1"/>
</dbReference>
<evidence type="ECO:0000259" key="1">
    <source>
        <dbReference type="Pfam" id="PF02698"/>
    </source>
</evidence>
<sequence length="206" mass="21835">MPHRRKAFHWITVVITLGLVCGGWMQTAAIASANPGTALESARSGSPDCRDLMSGHTCVAGGPTTVPVLLRINPFGTRIIVLGAALNHDGSMKPVLLQRLRAALPLARQVPQAQVITTGGLPRRGRTEAQAMKDWLVAHRIAPARITPENRSRTTVENARNCARILSAGGSTGVVLVTSSNHIARAMKDFRQAVGGAMPITGVTSR</sequence>
<dbReference type="Proteomes" id="UP000602395">
    <property type="component" value="Unassembled WGS sequence"/>
</dbReference>
<name>A0ABR7W6M1_9ACTN</name>
<dbReference type="InterPro" id="IPR003848">
    <property type="entry name" value="DUF218"/>
</dbReference>
<evidence type="ECO:0000313" key="3">
    <source>
        <dbReference type="Proteomes" id="UP000602395"/>
    </source>
</evidence>
<reference evidence="2 3" key="1">
    <citation type="submission" date="2020-09" db="EMBL/GenBank/DDBJ databases">
        <title>Novel species in genus Gordonia.</title>
        <authorList>
            <person name="Zhang G."/>
        </authorList>
    </citation>
    <scope>NUCLEOTIDE SEQUENCE [LARGE SCALE GENOMIC DNA]</scope>
    <source>
        <strain evidence="2 3">ON-33</strain>
    </source>
</reference>
<dbReference type="InterPro" id="IPR014729">
    <property type="entry name" value="Rossmann-like_a/b/a_fold"/>
</dbReference>
<accession>A0ABR7W6M1</accession>
<dbReference type="PANTHER" id="PTHR30336">
    <property type="entry name" value="INNER MEMBRANE PROTEIN, PROBABLE PERMEASE"/>
    <property type="match status" value="1"/>
</dbReference>
<evidence type="ECO:0000313" key="2">
    <source>
        <dbReference type="EMBL" id="MBD1318469.1"/>
    </source>
</evidence>
<organism evidence="2 3">
    <name type="scientific">Gordonia hankookensis</name>
    <dbReference type="NCBI Taxonomy" id="589403"/>
    <lineage>
        <taxon>Bacteria</taxon>
        <taxon>Bacillati</taxon>
        <taxon>Actinomycetota</taxon>
        <taxon>Actinomycetes</taxon>
        <taxon>Mycobacteriales</taxon>
        <taxon>Gordoniaceae</taxon>
        <taxon>Gordonia</taxon>
    </lineage>
</organism>
<comment type="caution">
    <text evidence="2">The sequence shown here is derived from an EMBL/GenBank/DDBJ whole genome shotgun (WGS) entry which is preliminary data.</text>
</comment>
<proteinExistence type="predicted"/>
<feature type="domain" description="DUF218" evidence="1">
    <location>
        <begin position="79"/>
        <end position="195"/>
    </location>
</feature>
<dbReference type="CDD" id="cd06259">
    <property type="entry name" value="YdcF-like"/>
    <property type="match status" value="1"/>
</dbReference>
<protein>
    <submittedName>
        <fullName evidence="2">YdcF family protein</fullName>
    </submittedName>
</protein>
<dbReference type="EMBL" id="JACWMS010000001">
    <property type="protein sequence ID" value="MBD1318469.1"/>
    <property type="molecule type" value="Genomic_DNA"/>
</dbReference>
<gene>
    <name evidence="2" type="ORF">IDF66_02635</name>
</gene>
<dbReference type="Gene3D" id="3.40.50.620">
    <property type="entry name" value="HUPs"/>
    <property type="match status" value="1"/>
</dbReference>
<keyword evidence="3" id="KW-1185">Reference proteome</keyword>
<dbReference type="Pfam" id="PF02698">
    <property type="entry name" value="DUF218"/>
    <property type="match status" value="1"/>
</dbReference>
<dbReference type="RefSeq" id="WP_190265623.1">
    <property type="nucleotide sequence ID" value="NZ_BAABAD010000003.1"/>
</dbReference>